<evidence type="ECO:0000256" key="3">
    <source>
        <dbReference type="ARBA" id="ARBA00023004"/>
    </source>
</evidence>
<gene>
    <name evidence="5" type="ORF">C7R54_04730</name>
</gene>
<dbReference type="SUPFAM" id="SSF51197">
    <property type="entry name" value="Clavaminate synthase-like"/>
    <property type="match status" value="1"/>
</dbReference>
<dbReference type="Pfam" id="PF08007">
    <property type="entry name" value="JmjC_2"/>
    <property type="match status" value="1"/>
</dbReference>
<dbReference type="PANTHER" id="PTHR13096:SF8">
    <property type="entry name" value="RIBOSOMAL OXYGENASE 1"/>
    <property type="match status" value="1"/>
</dbReference>
<evidence type="ECO:0000313" key="5">
    <source>
        <dbReference type="EMBL" id="RXN93029.1"/>
    </source>
</evidence>
<protein>
    <submittedName>
        <fullName evidence="5">Cupin</fullName>
    </submittedName>
</protein>
<comment type="caution">
    <text evidence="5">The sequence shown here is derived from an EMBL/GenBank/DDBJ whole genome shotgun (WGS) entry which is preliminary data.</text>
</comment>
<dbReference type="OrthoDB" id="479699at2"/>
<dbReference type="SMART" id="SM00558">
    <property type="entry name" value="JmjC"/>
    <property type="match status" value="1"/>
</dbReference>
<keyword evidence="2" id="KW-0479">Metal-binding</keyword>
<dbReference type="PROSITE" id="PS51184">
    <property type="entry name" value="JMJC"/>
    <property type="match status" value="1"/>
</dbReference>
<dbReference type="Proteomes" id="UP000290849">
    <property type="component" value="Unassembled WGS sequence"/>
</dbReference>
<dbReference type="Gene3D" id="2.60.120.650">
    <property type="entry name" value="Cupin"/>
    <property type="match status" value="1"/>
</dbReference>
<evidence type="ECO:0000313" key="6">
    <source>
        <dbReference type="Proteomes" id="UP000290849"/>
    </source>
</evidence>
<proteinExistence type="predicted"/>
<evidence type="ECO:0000256" key="1">
    <source>
        <dbReference type="ARBA" id="ARBA00001954"/>
    </source>
</evidence>
<keyword evidence="3" id="KW-0408">Iron</keyword>
<reference evidence="5 6" key="1">
    <citation type="journal article" date="2017" name="Int. J. Syst. Evol. Microbiol.">
        <title>Achromobacter aloeverae sp. nov., isolated from the root of Aloe vera (L.) Burm.f.</title>
        <authorList>
            <person name="Kuncharoen N."/>
            <person name="Muramatsu Y."/>
            <person name="Shibata C."/>
            <person name="Kamakura Y."/>
            <person name="Nakagawa Y."/>
            <person name="Tanasupawat S."/>
        </authorList>
    </citation>
    <scope>NUCLEOTIDE SEQUENCE [LARGE SCALE GENOMIC DNA]</scope>
    <source>
        <strain evidence="5 6">AVA-1</strain>
    </source>
</reference>
<dbReference type="GO" id="GO:0046872">
    <property type="term" value="F:metal ion binding"/>
    <property type="evidence" value="ECO:0007669"/>
    <property type="project" value="UniProtKB-KW"/>
</dbReference>
<dbReference type="PANTHER" id="PTHR13096">
    <property type="entry name" value="MINA53 MYC INDUCED NUCLEAR ANTIGEN"/>
    <property type="match status" value="1"/>
</dbReference>
<comment type="cofactor">
    <cofactor evidence="1">
        <name>Fe(2+)</name>
        <dbReference type="ChEBI" id="CHEBI:29033"/>
    </cofactor>
</comment>
<feature type="domain" description="JmjC" evidence="4">
    <location>
        <begin position="72"/>
        <end position="236"/>
    </location>
</feature>
<dbReference type="EMBL" id="PYAL01000001">
    <property type="protein sequence ID" value="RXN93029.1"/>
    <property type="molecule type" value="Genomic_DNA"/>
</dbReference>
<evidence type="ECO:0000256" key="2">
    <source>
        <dbReference type="ARBA" id="ARBA00022723"/>
    </source>
</evidence>
<dbReference type="InterPro" id="IPR039994">
    <property type="entry name" value="NO66-like"/>
</dbReference>
<organism evidence="5 6">
    <name type="scientific">Achromobacter aloeverae</name>
    <dbReference type="NCBI Taxonomy" id="1750518"/>
    <lineage>
        <taxon>Bacteria</taxon>
        <taxon>Pseudomonadati</taxon>
        <taxon>Pseudomonadota</taxon>
        <taxon>Betaproteobacteria</taxon>
        <taxon>Burkholderiales</taxon>
        <taxon>Alcaligenaceae</taxon>
        <taxon>Achromobacter</taxon>
    </lineage>
</organism>
<sequence>MLDFGLSRTEFFSSHFEQNPLLVHGALGGKPLFAWSDVDDILHAWNVAEADIELRKGHVISPELYVQSYQDIDDRRLRLLAAEVRRYIEEGATLVMRRLDLRCRKVARLCDCIAEYTGHRLVADGYVALRGEGAFGKHWETHDVFAVQLLGRKRWRLYRPTFPLPMPEQNSFAREEDCPARPALDIWLEAGDLLYIPRGWWHETLPQDGMPSFHVAAGAHTGKVADYIAWCCDRVLPDLLGARATLRPGADNMSVLRELLDEMPRRLLDERLVNAFLRQIQAMGNHPYPGITNWSETGLKG</sequence>
<dbReference type="InterPro" id="IPR003347">
    <property type="entry name" value="JmjC_dom"/>
</dbReference>
<name>A0A4Q1HQ15_9BURK</name>
<dbReference type="AlphaFoldDB" id="A0A4Q1HQ15"/>
<evidence type="ECO:0000259" key="4">
    <source>
        <dbReference type="PROSITE" id="PS51184"/>
    </source>
</evidence>
<accession>A0A4Q1HQ15</accession>
<dbReference type="RefSeq" id="WP_129148986.1">
    <property type="nucleotide sequence ID" value="NZ_JBHSDO010000006.1"/>
</dbReference>
<keyword evidence="6" id="KW-1185">Reference proteome</keyword>